<reference evidence="1 2" key="1">
    <citation type="journal article" date="2021" name="Elife">
        <title>Chloroplast acquisition without the gene transfer in kleptoplastic sea slugs, Plakobranchus ocellatus.</title>
        <authorList>
            <person name="Maeda T."/>
            <person name="Takahashi S."/>
            <person name="Yoshida T."/>
            <person name="Shimamura S."/>
            <person name="Takaki Y."/>
            <person name="Nagai Y."/>
            <person name="Toyoda A."/>
            <person name="Suzuki Y."/>
            <person name="Arimoto A."/>
            <person name="Ishii H."/>
            <person name="Satoh N."/>
            <person name="Nishiyama T."/>
            <person name="Hasebe M."/>
            <person name="Maruyama T."/>
            <person name="Minagawa J."/>
            <person name="Obokata J."/>
            <person name="Shigenobu S."/>
        </authorList>
    </citation>
    <scope>NUCLEOTIDE SEQUENCE [LARGE SCALE GENOMIC DNA]</scope>
</reference>
<comment type="caution">
    <text evidence="1">The sequence shown here is derived from an EMBL/GenBank/DDBJ whole genome shotgun (WGS) entry which is preliminary data.</text>
</comment>
<evidence type="ECO:0000313" key="2">
    <source>
        <dbReference type="Proteomes" id="UP000735302"/>
    </source>
</evidence>
<dbReference type="EMBL" id="BLXT01001944">
    <property type="protein sequence ID" value="GFN89582.1"/>
    <property type="molecule type" value="Genomic_DNA"/>
</dbReference>
<evidence type="ECO:0000313" key="1">
    <source>
        <dbReference type="EMBL" id="GFN89582.1"/>
    </source>
</evidence>
<dbReference type="AlphaFoldDB" id="A0AAV3Z4C4"/>
<dbReference type="Proteomes" id="UP000735302">
    <property type="component" value="Unassembled WGS sequence"/>
</dbReference>
<proteinExistence type="predicted"/>
<name>A0AAV3Z4C4_9GAST</name>
<sequence length="87" mass="9568">MKSITLSTIRGGDCTINRRIAAAAAAAAATDKYTVKIEPIGLKRPSYPFSAWWTQRSNENLKPGLGFEPRTFDWSPTALPDEPPLPH</sequence>
<accession>A0AAV3Z4C4</accession>
<protein>
    <submittedName>
        <fullName evidence="1">Uncharacterized protein</fullName>
    </submittedName>
</protein>
<organism evidence="1 2">
    <name type="scientific">Plakobranchus ocellatus</name>
    <dbReference type="NCBI Taxonomy" id="259542"/>
    <lineage>
        <taxon>Eukaryota</taxon>
        <taxon>Metazoa</taxon>
        <taxon>Spiralia</taxon>
        <taxon>Lophotrochozoa</taxon>
        <taxon>Mollusca</taxon>
        <taxon>Gastropoda</taxon>
        <taxon>Heterobranchia</taxon>
        <taxon>Euthyneura</taxon>
        <taxon>Panpulmonata</taxon>
        <taxon>Sacoglossa</taxon>
        <taxon>Placobranchoidea</taxon>
        <taxon>Plakobranchidae</taxon>
        <taxon>Plakobranchus</taxon>
    </lineage>
</organism>
<keyword evidence="2" id="KW-1185">Reference proteome</keyword>
<gene>
    <name evidence="1" type="ORF">PoB_001608800</name>
</gene>